<evidence type="ECO:0000313" key="1">
    <source>
        <dbReference type="EMBL" id="TCZ64981.1"/>
    </source>
</evidence>
<keyword evidence="2" id="KW-1185">Reference proteome</keyword>
<dbReference type="Proteomes" id="UP000295023">
    <property type="component" value="Unassembled WGS sequence"/>
</dbReference>
<dbReference type="AlphaFoldDB" id="A0A4R4DWB2"/>
<organism evidence="1 2">
    <name type="scientific">Roseicella aquatilis</name>
    <dbReference type="NCBI Taxonomy" id="2527868"/>
    <lineage>
        <taxon>Bacteria</taxon>
        <taxon>Pseudomonadati</taxon>
        <taxon>Pseudomonadota</taxon>
        <taxon>Alphaproteobacteria</taxon>
        <taxon>Acetobacterales</taxon>
        <taxon>Roseomonadaceae</taxon>
        <taxon>Roseicella</taxon>
    </lineage>
</organism>
<dbReference type="EMBL" id="SKBM01000004">
    <property type="protein sequence ID" value="TCZ64981.1"/>
    <property type="molecule type" value="Genomic_DNA"/>
</dbReference>
<reference evidence="1 2" key="1">
    <citation type="submission" date="2019-03" db="EMBL/GenBank/DDBJ databases">
        <title>Paracraurococcus aquatilis NE82 genome sequence.</title>
        <authorList>
            <person name="Zhao Y."/>
            <person name="Du Z."/>
        </authorList>
    </citation>
    <scope>NUCLEOTIDE SEQUENCE [LARGE SCALE GENOMIC DNA]</scope>
    <source>
        <strain evidence="1 2">NE82</strain>
    </source>
</reference>
<sequence length="41" mass="4564">MKTRFGLSCTPQAMARLLGRPGFVWTQPKCLPAKGGCGRRW</sequence>
<name>A0A4R4DWB2_9PROT</name>
<comment type="caution">
    <text evidence="1">The sequence shown here is derived from an EMBL/GenBank/DDBJ whole genome shotgun (WGS) entry which is preliminary data.</text>
</comment>
<gene>
    <name evidence="1" type="ORF">EXY23_06320</name>
</gene>
<accession>A0A4R4DWB2</accession>
<evidence type="ECO:0000313" key="2">
    <source>
        <dbReference type="Proteomes" id="UP000295023"/>
    </source>
</evidence>
<proteinExistence type="predicted"/>
<protein>
    <submittedName>
        <fullName evidence="1">Uncharacterized protein</fullName>
    </submittedName>
</protein>